<organism evidence="2 3">
    <name type="scientific">Ustilago trichophora</name>
    <dbReference type="NCBI Taxonomy" id="86804"/>
    <lineage>
        <taxon>Eukaryota</taxon>
        <taxon>Fungi</taxon>
        <taxon>Dikarya</taxon>
        <taxon>Basidiomycota</taxon>
        <taxon>Ustilaginomycotina</taxon>
        <taxon>Ustilaginomycetes</taxon>
        <taxon>Ustilaginales</taxon>
        <taxon>Ustilaginaceae</taxon>
        <taxon>Ustilago</taxon>
    </lineage>
</organism>
<keyword evidence="3" id="KW-1185">Reference proteome</keyword>
<reference evidence="2 3" key="1">
    <citation type="submission" date="2018-03" db="EMBL/GenBank/DDBJ databases">
        <authorList>
            <person name="Guldener U."/>
        </authorList>
    </citation>
    <scope>NUCLEOTIDE SEQUENCE [LARGE SCALE GENOMIC DNA]</scope>
    <source>
        <strain evidence="2 3">NBRC100155</strain>
    </source>
</reference>
<evidence type="ECO:0000313" key="2">
    <source>
        <dbReference type="EMBL" id="SPO20118.1"/>
    </source>
</evidence>
<sequence>MVRTIALVKLSFATLLLFCALLLLSIPAAVEAHRPDSFWEPSPPRHSRQGRARVQRVQIDRVTGPRHAFAAPVSSPEVESPEVEAAAKKSKGFFARLFT</sequence>
<accession>A0A5C3DPL7</accession>
<feature type="chain" id="PRO_5022828350" evidence="1">
    <location>
        <begin position="33"/>
        <end position="99"/>
    </location>
</feature>
<name>A0A5C3DPL7_9BASI</name>
<protein>
    <submittedName>
        <fullName evidence="2">Uncharacterized protein</fullName>
    </submittedName>
</protein>
<keyword evidence="1" id="KW-0732">Signal</keyword>
<dbReference type="AlphaFoldDB" id="A0A5C3DPL7"/>
<gene>
    <name evidence="2" type="ORF">UTRI_00524_B</name>
</gene>
<dbReference type="Proteomes" id="UP000324022">
    <property type="component" value="Unassembled WGS sequence"/>
</dbReference>
<evidence type="ECO:0000313" key="3">
    <source>
        <dbReference type="Proteomes" id="UP000324022"/>
    </source>
</evidence>
<proteinExistence type="predicted"/>
<evidence type="ECO:0000256" key="1">
    <source>
        <dbReference type="SAM" id="SignalP"/>
    </source>
</evidence>
<feature type="signal peptide" evidence="1">
    <location>
        <begin position="1"/>
        <end position="32"/>
    </location>
</feature>
<dbReference type="EMBL" id="OOIN01000001">
    <property type="protein sequence ID" value="SPO20118.1"/>
    <property type="molecule type" value="Genomic_DNA"/>
</dbReference>